<reference evidence="1 2" key="1">
    <citation type="submission" date="2017-07" db="EMBL/GenBank/DDBJ databases">
        <title>Genome sequencing and assembly of Paenibacillus rigui.</title>
        <authorList>
            <person name="Mayilraj S."/>
        </authorList>
    </citation>
    <scope>NUCLEOTIDE SEQUENCE [LARGE SCALE GENOMIC DNA]</scope>
    <source>
        <strain evidence="1 2">JCM 16352</strain>
    </source>
</reference>
<dbReference type="AlphaFoldDB" id="A0A229UGC4"/>
<accession>A0A229UGC4</accession>
<dbReference type="Proteomes" id="UP000215509">
    <property type="component" value="Unassembled WGS sequence"/>
</dbReference>
<protein>
    <submittedName>
        <fullName evidence="1">Uncharacterized protein</fullName>
    </submittedName>
</protein>
<organism evidence="1 2">
    <name type="scientific">Paenibacillus rigui</name>
    <dbReference type="NCBI Taxonomy" id="554312"/>
    <lineage>
        <taxon>Bacteria</taxon>
        <taxon>Bacillati</taxon>
        <taxon>Bacillota</taxon>
        <taxon>Bacilli</taxon>
        <taxon>Bacillales</taxon>
        <taxon>Paenibacillaceae</taxon>
        <taxon>Paenibacillus</taxon>
    </lineage>
</organism>
<evidence type="ECO:0000313" key="2">
    <source>
        <dbReference type="Proteomes" id="UP000215509"/>
    </source>
</evidence>
<comment type="caution">
    <text evidence="1">The sequence shown here is derived from an EMBL/GenBank/DDBJ whole genome shotgun (WGS) entry which is preliminary data.</text>
</comment>
<keyword evidence="2" id="KW-1185">Reference proteome</keyword>
<evidence type="ECO:0000313" key="1">
    <source>
        <dbReference type="EMBL" id="OXM82443.1"/>
    </source>
</evidence>
<gene>
    <name evidence="1" type="ORF">CF651_31020</name>
</gene>
<dbReference type="EMBL" id="NMQW01000075">
    <property type="protein sequence ID" value="OXM82443.1"/>
    <property type="molecule type" value="Genomic_DNA"/>
</dbReference>
<proteinExistence type="predicted"/>
<sequence length="71" mass="8018">MLSSVTYSSQLHHVIRSLKQLTTQEVTELFKNSKWFESWSLSASEGQAVTSLFAQSTNPDKKRSGKVDLWG</sequence>
<name>A0A229UGC4_9BACL</name>